<dbReference type="InterPro" id="IPR056166">
    <property type="entry name" value="TPR_ELP1"/>
</dbReference>
<comment type="function">
    <text evidence="6">Component of the elongator complex which is required for multiple tRNA modifications, including mcm5U (5-methoxycarbonylmethyl uridine), mcm5s2U (5-methoxycarbonylmethyl-2-thiouridine), and ncm5U (5-carbamoylmethyl uridine). The elongator complex catalyzes formation of carboxymethyluridine in the wobble base at position 34 in tRNAs.</text>
</comment>
<dbReference type="InterPro" id="IPR056164">
    <property type="entry name" value="Beta-prop_ELP1_1st"/>
</dbReference>
<evidence type="ECO:0000256" key="6">
    <source>
        <dbReference type="PIRNR" id="PIRNR017233"/>
    </source>
</evidence>
<dbReference type="GeneID" id="95976800"/>
<evidence type="ECO:0000256" key="7">
    <source>
        <dbReference type="SAM" id="MobiDB-lite"/>
    </source>
</evidence>
<keyword evidence="6" id="KW-0539">Nucleus</keyword>
<accession>A0ABR3P9I9</accession>
<keyword evidence="3 6" id="KW-0963">Cytoplasm</keyword>
<organism evidence="13 14">
    <name type="scientific">Neodothiora populina</name>
    <dbReference type="NCBI Taxonomy" id="2781224"/>
    <lineage>
        <taxon>Eukaryota</taxon>
        <taxon>Fungi</taxon>
        <taxon>Dikarya</taxon>
        <taxon>Ascomycota</taxon>
        <taxon>Pezizomycotina</taxon>
        <taxon>Dothideomycetes</taxon>
        <taxon>Dothideomycetidae</taxon>
        <taxon>Dothideales</taxon>
        <taxon>Dothioraceae</taxon>
        <taxon>Neodothiora</taxon>
    </lineage>
</organism>
<dbReference type="PANTHER" id="PTHR12747:SF0">
    <property type="entry name" value="ELONGATOR COMPLEX PROTEIN 1"/>
    <property type="match status" value="1"/>
</dbReference>
<evidence type="ECO:0000256" key="3">
    <source>
        <dbReference type="ARBA" id="ARBA00022490"/>
    </source>
</evidence>
<dbReference type="Pfam" id="PF23936">
    <property type="entry name" value="HB_ELP1"/>
    <property type="match status" value="1"/>
</dbReference>
<evidence type="ECO:0000259" key="10">
    <source>
        <dbReference type="Pfam" id="PF23878"/>
    </source>
</evidence>
<evidence type="ECO:0000259" key="9">
    <source>
        <dbReference type="Pfam" id="PF23797"/>
    </source>
</evidence>
<feature type="domain" description="ELP1 TPR" evidence="10">
    <location>
        <begin position="914"/>
        <end position="1073"/>
    </location>
</feature>
<protein>
    <recommendedName>
        <fullName evidence="5 6">Elongator complex protein 1</fullName>
    </recommendedName>
</protein>
<evidence type="ECO:0000256" key="5">
    <source>
        <dbReference type="ARBA" id="ARBA00029535"/>
    </source>
</evidence>
<keyword evidence="4" id="KW-0819">tRNA processing</keyword>
<dbReference type="InterPro" id="IPR056167">
    <property type="entry name" value="A-sol_ELP1"/>
</dbReference>
<dbReference type="InterPro" id="IPR056165">
    <property type="entry name" value="Beta-prop_ELP1_2nd"/>
</dbReference>
<dbReference type="SUPFAM" id="SSF82171">
    <property type="entry name" value="DPP6 N-terminal domain-like"/>
    <property type="match status" value="1"/>
</dbReference>
<dbReference type="PANTHER" id="PTHR12747">
    <property type="entry name" value="ELONGATOR COMPLEX PROTEIN 1"/>
    <property type="match status" value="1"/>
</dbReference>
<evidence type="ECO:0000256" key="1">
    <source>
        <dbReference type="ARBA" id="ARBA00005043"/>
    </source>
</evidence>
<proteinExistence type="inferred from homology"/>
<dbReference type="PIRSF" id="PIRSF017233">
    <property type="entry name" value="IKAP"/>
    <property type="match status" value="1"/>
</dbReference>
<comment type="similarity">
    <text evidence="2 6">Belongs to the ELP1/IKA1 family.</text>
</comment>
<feature type="region of interest" description="Disordered" evidence="7">
    <location>
        <begin position="1169"/>
        <end position="1198"/>
    </location>
</feature>
<feature type="domain" description="ELP1 N-terminal second beta-propeller" evidence="9">
    <location>
        <begin position="403"/>
        <end position="669"/>
    </location>
</feature>
<dbReference type="Pfam" id="PF23878">
    <property type="entry name" value="TPR_ELP1"/>
    <property type="match status" value="1"/>
</dbReference>
<dbReference type="Pfam" id="PF23797">
    <property type="entry name" value="Beta-prop_ELP1_2nd"/>
    <property type="match status" value="1"/>
</dbReference>
<feature type="region of interest" description="Disordered" evidence="7">
    <location>
        <begin position="1269"/>
        <end position="1307"/>
    </location>
</feature>
<evidence type="ECO:0000313" key="14">
    <source>
        <dbReference type="Proteomes" id="UP001562354"/>
    </source>
</evidence>
<sequence length="1326" mass="146996">MRNLRNDKNLLISFPSDSLPPTAATWDPASDSLICAFGPSEESAVIEIKRFAKDRSSPDDATLIASWDAPSPLPDLPVDKPLSLQYFADTATICLILAGGDLVIVREEPLPGEDLIEIVGSVDAGINAAAWSPDEELLALNTRADTLIFMTRDFESIANNTLSPEDVKVSAHVSVGWGKKETQFHGKRAKAMRDPTVPEHIDEGLLSPSDGGETTISWRGDGTYVAVNSVTDDKRRMIRVFTREGILDSVSEPVDGLEGALSWRPAGNLMATVQRLADRTDIVFFERNGLRHGQFTLRLTSEEIQDWASAIALKWNSDSTVLAISFKDRVQLWTMGNYHYYLKQEIPFSSAGQSSAPVDVSWHPEKPLHLSLSAGHAVQALTYSFVISGASTSPSYDLGLTAVVDGRNLKLTPLRVANVPPPMAFSEVDLPGNTVDVAINHSATRVAVLHGQKVSLFQFNFAVKPASHPELIHTYTIPTASARQIAFAGEDSIVVLCSEINSTVDTMHHVDIAAGAVSLPYDTPAKVSAVFPRADHECLCFEDDQGVCFEVESFDESASRLQTKRLVKLPVHCPSLEVWKDSEQTLVFGLSANGTLYAYGKTNEESNASERLQVRNCTSFLVTPAHLIFTTTQHLLKFVHIHTGNLEVPLDEPEKDERCRSIERGAKLVNVMPTSFSLVLQMPRGNLETIYPRALVLAGIRRSITEKDYKTAFFACRNHRVDMNILHDYAPQQFMTNVLRFVKQLKKVEHIDLFLSQLRDEDVAETMYKETLSAPKLGLHGDAPQAEGASPSQDIKPASGSKINRICDAFLDVLRTRTSTNLQNIITSHVCKSPPDLDSALGLIAELRANQPDLVERAVEHTCFLADVNQLYDHALGLYDLDVTLLVAQQSQKDPREYLPYVQGLGKLTQLRRQFTIDNDLKKYDKALGHLFALDEFEEVKTYMSKHELHQKAVHLYRYQAQRLTEIMRIYADFLNSRNRFKEAGIAYEYLNDYSSACDAYRAAIMWRECLSSATLIPMPEDELVSMAESLAEGLIESKDHFAAATIQLDYLGDVEAAVRTFCKGYFYAEAMRVLGLRREAELLTSVLDPGLVEGSATMTEMLADMKGQLAAQVPRLRELRQKKAEDPLAFYGGDVPGGGVDIPDNISLASTQASTSAGTFMTRYTSRSTGTLASNATRKTSKNRRREERKRARGKKGSVYEEEYLVNSIGRLIERANSISEEVRRLVEGLMRRAMRERAAVVEAAMGEVTTMCSACIPEVFQVDEQQLQQQQQQLGHNAGEGADEERDPNKPAGGEGVFWESQGETLKKREPPVVKQFARLSLLG</sequence>
<evidence type="ECO:0000259" key="8">
    <source>
        <dbReference type="Pfam" id="PF04762"/>
    </source>
</evidence>
<reference evidence="13 14" key="1">
    <citation type="submission" date="2024-07" db="EMBL/GenBank/DDBJ databases">
        <title>Draft sequence of the Neodothiora populina.</title>
        <authorList>
            <person name="Drown D.D."/>
            <person name="Schuette U.S."/>
            <person name="Buechlein A.B."/>
            <person name="Rusch D.R."/>
            <person name="Winton L.W."/>
            <person name="Adams G.A."/>
        </authorList>
    </citation>
    <scope>NUCLEOTIDE SEQUENCE [LARGE SCALE GENOMIC DNA]</scope>
    <source>
        <strain evidence="13 14">CPC 39397</strain>
    </source>
</reference>
<dbReference type="RefSeq" id="XP_069199022.1">
    <property type="nucleotide sequence ID" value="XM_069342519.1"/>
</dbReference>
<evidence type="ECO:0000259" key="11">
    <source>
        <dbReference type="Pfam" id="PF23925"/>
    </source>
</evidence>
<keyword evidence="14" id="KW-1185">Reference proteome</keyword>
<name>A0ABR3P9I9_9PEZI</name>
<dbReference type="EMBL" id="JBFMKM010000012">
    <property type="protein sequence ID" value="KAL1302746.1"/>
    <property type="molecule type" value="Genomic_DNA"/>
</dbReference>
<dbReference type="Proteomes" id="UP001562354">
    <property type="component" value="Unassembled WGS sequence"/>
</dbReference>
<feature type="domain" description="ELP1 three-helical bundle" evidence="12">
    <location>
        <begin position="1084"/>
        <end position="1261"/>
    </location>
</feature>
<comment type="pathway">
    <text evidence="1">tRNA modification; 5-methoxycarbonylmethyl-2-thiouridine-tRNA biosynthesis.</text>
</comment>
<dbReference type="Gene3D" id="2.130.10.10">
    <property type="entry name" value="YVTN repeat-like/Quinoprotein amine dehydrogenase"/>
    <property type="match status" value="1"/>
</dbReference>
<dbReference type="InterPro" id="IPR015943">
    <property type="entry name" value="WD40/YVTN_repeat-like_dom_sf"/>
</dbReference>
<feature type="domain" description="ELP1 alpha-solenoid" evidence="11">
    <location>
        <begin position="693"/>
        <end position="904"/>
    </location>
</feature>
<evidence type="ECO:0000256" key="2">
    <source>
        <dbReference type="ARBA" id="ARBA00006086"/>
    </source>
</evidence>
<feature type="region of interest" description="Disordered" evidence="7">
    <location>
        <begin position="776"/>
        <end position="797"/>
    </location>
</feature>
<dbReference type="Pfam" id="PF23925">
    <property type="entry name" value="A-sol_ELP1"/>
    <property type="match status" value="1"/>
</dbReference>
<gene>
    <name evidence="13" type="ORF">AAFC00_003098</name>
</gene>
<comment type="subcellular location">
    <subcellularLocation>
        <location evidence="6">Cytoplasm</location>
    </subcellularLocation>
    <subcellularLocation>
        <location evidence="6">Nucleus</location>
    </subcellularLocation>
</comment>
<dbReference type="Pfam" id="PF04762">
    <property type="entry name" value="Beta-prop_ELP1_1st"/>
    <property type="match status" value="1"/>
</dbReference>
<evidence type="ECO:0000259" key="12">
    <source>
        <dbReference type="Pfam" id="PF23936"/>
    </source>
</evidence>
<dbReference type="InterPro" id="IPR006849">
    <property type="entry name" value="Elp1"/>
</dbReference>
<feature type="domain" description="ELP1 first N-terminal beta-propeller" evidence="8">
    <location>
        <begin position="1"/>
        <end position="365"/>
    </location>
</feature>
<dbReference type="InterPro" id="IPR056169">
    <property type="entry name" value="HB_ELP1"/>
</dbReference>
<evidence type="ECO:0000256" key="4">
    <source>
        <dbReference type="ARBA" id="ARBA00022694"/>
    </source>
</evidence>
<comment type="caution">
    <text evidence="13">The sequence shown here is derived from an EMBL/GenBank/DDBJ whole genome shotgun (WGS) entry which is preliminary data.</text>
</comment>
<evidence type="ECO:0000313" key="13">
    <source>
        <dbReference type="EMBL" id="KAL1302746.1"/>
    </source>
</evidence>